<feature type="domain" description="Retrotransposon Copia-like N-terminal" evidence="3">
    <location>
        <begin position="30"/>
        <end position="69"/>
    </location>
</feature>
<dbReference type="Pfam" id="PF07727">
    <property type="entry name" value="RVT_2"/>
    <property type="match status" value="1"/>
</dbReference>
<dbReference type="SUPFAM" id="SSF56672">
    <property type="entry name" value="DNA/RNA polymerases"/>
    <property type="match status" value="1"/>
</dbReference>
<feature type="domain" description="Reverse transcriptase Ty1/copia-type" evidence="2">
    <location>
        <begin position="620"/>
        <end position="831"/>
    </location>
</feature>
<dbReference type="Pfam" id="PF25597">
    <property type="entry name" value="SH3_retrovirus"/>
    <property type="match status" value="1"/>
</dbReference>
<accession>A0AAQ3MG58</accession>
<sequence length="856" mass="96331">MASSALVTTTAASSSTTDHLTNPAHPLFLHPGENPTLILVNPALSDTNYQQWRQDMIVALETKNKDKFVLRTISCPPPTDVLHEAWKRCNKMVISWLMRSMTLPIKQSVMWMDSASEIWNDLHQRFSHGDKFHIADLQEALQSCKQGDSTVSEYYTHLQIIREELSLYQTVLVCTCKSPCNGGLLTKIQQERNDDSIIKFLRGLNDGVSQFRSQIMLMEPIPTLPKTFLWFFNKNGNFIIPPHKFHKIPWTRTSHKIWWSYKYYDHCKRTNYTSDNYWIKYGLPQGYKANIKTDDAHSNPSAHLTDGVSLTPTDFTADKTHIQCNFTQEQYAAILGLLKQSQHHTPRVASVNQCTPQSSDTGAIDHICSSKFLLKTLQPITPISIRLPDQSFVTAAFSGIVFGCLSYSSSVSTRRTKLDSRSNKCIFLGYKPGTKGFVLYDLHSHSTTISRNVIFHENVFPYQTSSNSPSSPTHDDISDVTFFDFPNMTPISTNPYSSPSNTSNTSNHSSDSLTITSVEQRVSLRNKSRPKYLDHYYCGTNSSFTSSYTTPYPIHLFLSYDKCSSNHTSFCHNISAQVEPSSFKEASKSDCWQQAMNSELSALERNRTWTLVNLPAADDSIDKYKACLVARGFTQTEGLDYYETFSPVVKITIVRLVLALAANNKWFLHQLDVDNAFLHGDLDEEIYMTPPLGLCPSTPSLVCKLHKSLCGLKQASRNWNHKLTSELLSIGYTQSTADHSLFIKHSSSSITIILVYVDDILLSGNNLSEITTVKDHLHTKFHIKNLGDLKYFLGFKIARSQAGLCINQRKYCLELISEAGMLGSKPAPTPVDPSIKLLVDEGIPLTDPSSYQCLIG</sequence>
<feature type="compositionally biased region" description="Low complexity" evidence="1">
    <location>
        <begin position="1"/>
        <end position="17"/>
    </location>
</feature>
<dbReference type="EMBL" id="CP144690">
    <property type="protein sequence ID" value="WVY90394.1"/>
    <property type="molecule type" value="Genomic_DNA"/>
</dbReference>
<evidence type="ECO:0008006" key="7">
    <source>
        <dbReference type="Google" id="ProtNLM"/>
    </source>
</evidence>
<dbReference type="Pfam" id="PF14244">
    <property type="entry name" value="Retrotran_gag_3"/>
    <property type="match status" value="1"/>
</dbReference>
<dbReference type="InterPro" id="IPR043502">
    <property type="entry name" value="DNA/RNA_pol_sf"/>
</dbReference>
<dbReference type="InterPro" id="IPR057670">
    <property type="entry name" value="SH3_retrovirus"/>
</dbReference>
<evidence type="ECO:0000259" key="3">
    <source>
        <dbReference type="Pfam" id="PF14244"/>
    </source>
</evidence>
<dbReference type="InterPro" id="IPR013103">
    <property type="entry name" value="RVT_2"/>
</dbReference>
<evidence type="ECO:0000259" key="2">
    <source>
        <dbReference type="Pfam" id="PF07727"/>
    </source>
</evidence>
<dbReference type="Proteomes" id="UP001374535">
    <property type="component" value="Chromosome 11"/>
</dbReference>
<feature type="compositionally biased region" description="Low complexity" evidence="1">
    <location>
        <begin position="494"/>
        <end position="512"/>
    </location>
</feature>
<dbReference type="PANTHER" id="PTHR37610:SF55">
    <property type="entry name" value="RETROTRANSPOSON COPIA-LIKE N-TERMINAL DOMAIN-CONTAINING PROTEIN"/>
    <property type="match status" value="1"/>
</dbReference>
<organism evidence="5 6">
    <name type="scientific">Vigna mungo</name>
    <name type="common">Black gram</name>
    <name type="synonym">Phaseolus mungo</name>
    <dbReference type="NCBI Taxonomy" id="3915"/>
    <lineage>
        <taxon>Eukaryota</taxon>
        <taxon>Viridiplantae</taxon>
        <taxon>Streptophyta</taxon>
        <taxon>Embryophyta</taxon>
        <taxon>Tracheophyta</taxon>
        <taxon>Spermatophyta</taxon>
        <taxon>Magnoliopsida</taxon>
        <taxon>eudicotyledons</taxon>
        <taxon>Gunneridae</taxon>
        <taxon>Pentapetalae</taxon>
        <taxon>rosids</taxon>
        <taxon>fabids</taxon>
        <taxon>Fabales</taxon>
        <taxon>Fabaceae</taxon>
        <taxon>Papilionoideae</taxon>
        <taxon>50 kb inversion clade</taxon>
        <taxon>NPAAA clade</taxon>
        <taxon>indigoferoid/millettioid clade</taxon>
        <taxon>Phaseoleae</taxon>
        <taxon>Vigna</taxon>
    </lineage>
</organism>
<name>A0AAQ3MG58_VIGMU</name>
<evidence type="ECO:0000256" key="1">
    <source>
        <dbReference type="SAM" id="MobiDB-lite"/>
    </source>
</evidence>
<feature type="region of interest" description="Disordered" evidence="1">
    <location>
        <begin position="494"/>
        <end position="514"/>
    </location>
</feature>
<protein>
    <recommendedName>
        <fullName evidence="7">Reverse transcriptase Ty1/copia-type domain-containing protein</fullName>
    </recommendedName>
</protein>
<dbReference type="AlphaFoldDB" id="A0AAQ3MG58"/>
<dbReference type="InterPro" id="IPR029472">
    <property type="entry name" value="Copia-like_N"/>
</dbReference>
<feature type="region of interest" description="Disordered" evidence="1">
    <location>
        <begin position="1"/>
        <end position="24"/>
    </location>
</feature>
<evidence type="ECO:0000259" key="4">
    <source>
        <dbReference type="Pfam" id="PF25597"/>
    </source>
</evidence>
<evidence type="ECO:0000313" key="5">
    <source>
        <dbReference type="EMBL" id="WVY90394.1"/>
    </source>
</evidence>
<reference evidence="5 6" key="1">
    <citation type="journal article" date="2023" name="Life. Sci Alliance">
        <title>Evolutionary insights into 3D genome organization and epigenetic landscape of Vigna mungo.</title>
        <authorList>
            <person name="Junaid A."/>
            <person name="Singh B."/>
            <person name="Bhatia S."/>
        </authorList>
    </citation>
    <scope>NUCLEOTIDE SEQUENCE [LARGE SCALE GENOMIC DNA]</scope>
    <source>
        <strain evidence="5">Urdbean</strain>
    </source>
</reference>
<gene>
    <name evidence="5" type="ORF">V8G54_035908</name>
</gene>
<dbReference type="PANTHER" id="PTHR37610">
    <property type="entry name" value="CCHC-TYPE DOMAIN-CONTAINING PROTEIN"/>
    <property type="match status" value="1"/>
</dbReference>
<feature type="domain" description="Retroviral polymerase SH3-like" evidence="4">
    <location>
        <begin position="404"/>
        <end position="466"/>
    </location>
</feature>
<proteinExistence type="predicted"/>
<keyword evidence="6" id="KW-1185">Reference proteome</keyword>
<evidence type="ECO:0000313" key="6">
    <source>
        <dbReference type="Proteomes" id="UP001374535"/>
    </source>
</evidence>